<dbReference type="CTD" id="45821"/>
<dbReference type="FunFam" id="3.30.200.20:FF:000037">
    <property type="entry name" value="Tyrosine-protein kinase"/>
    <property type="match status" value="1"/>
</dbReference>
<dbReference type="InterPro" id="IPR001452">
    <property type="entry name" value="SH3_domain"/>
</dbReference>
<dbReference type="SMART" id="SM00252">
    <property type="entry name" value="SH2"/>
    <property type="match status" value="1"/>
</dbReference>
<keyword evidence="7 10" id="KW-0727">SH2 domain</keyword>
<feature type="domain" description="SH2" evidence="14">
    <location>
        <begin position="174"/>
        <end position="264"/>
    </location>
</feature>
<dbReference type="EC" id="2.7.10.2" evidence="1"/>
<feature type="domain" description="Protein kinase" evidence="16">
    <location>
        <begin position="289"/>
        <end position="540"/>
    </location>
</feature>
<dbReference type="PRINTS" id="PR00401">
    <property type="entry name" value="SH2DOMAIN"/>
</dbReference>
<evidence type="ECO:0000259" key="16">
    <source>
        <dbReference type="PROSITE" id="PS50011"/>
    </source>
</evidence>
<reference evidence="18" key="1">
    <citation type="submission" date="2025-08" db="UniProtKB">
        <authorList>
            <consortium name="RefSeq"/>
        </authorList>
    </citation>
    <scope>IDENTIFICATION</scope>
    <source>
        <tissue evidence="18">Muscle</tissue>
    </source>
</reference>
<accession>A0A6J3L5V5</accession>
<dbReference type="PRINTS" id="PR00452">
    <property type="entry name" value="SH3DOMAIN"/>
</dbReference>
<dbReference type="CDD" id="cd05052">
    <property type="entry name" value="PTKc_Abl"/>
    <property type="match status" value="1"/>
</dbReference>
<feature type="compositionally biased region" description="Polar residues" evidence="13">
    <location>
        <begin position="604"/>
        <end position="621"/>
    </location>
</feature>
<dbReference type="GO" id="GO:0004715">
    <property type="term" value="F:non-membrane spanning protein tyrosine kinase activity"/>
    <property type="evidence" value="ECO:0007669"/>
    <property type="project" value="UniProtKB-EC"/>
</dbReference>
<feature type="region of interest" description="Disordered" evidence="13">
    <location>
        <begin position="1063"/>
        <end position="1083"/>
    </location>
</feature>
<dbReference type="GO" id="GO:0002009">
    <property type="term" value="P:morphogenesis of an epithelium"/>
    <property type="evidence" value="ECO:0007669"/>
    <property type="project" value="UniProtKB-ARBA"/>
</dbReference>
<evidence type="ECO:0000256" key="4">
    <source>
        <dbReference type="ARBA" id="ARBA00022741"/>
    </source>
</evidence>
<keyword evidence="4 12" id="KW-0547">Nucleotide-binding</keyword>
<dbReference type="GeneID" id="117239287"/>
<dbReference type="Pfam" id="PF00017">
    <property type="entry name" value="SH2"/>
    <property type="match status" value="1"/>
</dbReference>
<dbReference type="Pfam" id="PF08919">
    <property type="entry name" value="F_actin_bind"/>
    <property type="match status" value="1"/>
</dbReference>
<comment type="catalytic activity">
    <reaction evidence="9">
        <text>L-tyrosyl-[protein] + ATP = O-phospho-L-tyrosyl-[protein] + ADP + H(+)</text>
        <dbReference type="Rhea" id="RHEA:10596"/>
        <dbReference type="Rhea" id="RHEA-COMP:10136"/>
        <dbReference type="Rhea" id="RHEA-COMP:20101"/>
        <dbReference type="ChEBI" id="CHEBI:15378"/>
        <dbReference type="ChEBI" id="CHEBI:30616"/>
        <dbReference type="ChEBI" id="CHEBI:46858"/>
        <dbReference type="ChEBI" id="CHEBI:61978"/>
        <dbReference type="ChEBI" id="CHEBI:456216"/>
        <dbReference type="EC" id="2.7.10.2"/>
    </reaction>
</comment>
<dbReference type="SUPFAM" id="SSF55550">
    <property type="entry name" value="SH2 domain"/>
    <property type="match status" value="1"/>
</dbReference>
<dbReference type="FunFam" id="1.10.510.10:FF:000542">
    <property type="entry name" value="Tyrosine-protein kinase Abl"/>
    <property type="match status" value="1"/>
</dbReference>
<keyword evidence="5 18" id="KW-0418">Kinase</keyword>
<dbReference type="PROSITE" id="PS50011">
    <property type="entry name" value="PROTEIN_KINASE_DOM"/>
    <property type="match status" value="1"/>
</dbReference>
<dbReference type="InterPro" id="IPR000980">
    <property type="entry name" value="SH2"/>
</dbReference>
<protein>
    <recommendedName>
        <fullName evidence="1">non-specific protein-tyrosine kinase</fullName>
        <ecNumber evidence="1">2.7.10.2</ecNumber>
    </recommendedName>
</protein>
<organism evidence="17 18">
    <name type="scientific">Bombus vosnesenskii</name>
    <dbReference type="NCBI Taxonomy" id="207650"/>
    <lineage>
        <taxon>Eukaryota</taxon>
        <taxon>Metazoa</taxon>
        <taxon>Ecdysozoa</taxon>
        <taxon>Arthropoda</taxon>
        <taxon>Hexapoda</taxon>
        <taxon>Insecta</taxon>
        <taxon>Pterygota</taxon>
        <taxon>Neoptera</taxon>
        <taxon>Endopterygota</taxon>
        <taxon>Hymenoptera</taxon>
        <taxon>Apocrita</taxon>
        <taxon>Aculeata</taxon>
        <taxon>Apoidea</taxon>
        <taxon>Anthophila</taxon>
        <taxon>Apidae</taxon>
        <taxon>Bombus</taxon>
        <taxon>Pyrobombus</taxon>
    </lineage>
</organism>
<evidence type="ECO:0000256" key="11">
    <source>
        <dbReference type="PROSITE-ProRule" id="PRU00192"/>
    </source>
</evidence>
<feature type="compositionally biased region" description="Basic and acidic residues" evidence="13">
    <location>
        <begin position="1042"/>
        <end position="1051"/>
    </location>
</feature>
<dbReference type="Gene3D" id="1.10.510.10">
    <property type="entry name" value="Transferase(Phosphotransferase) domain 1"/>
    <property type="match status" value="1"/>
</dbReference>
<feature type="compositionally biased region" description="Polar residues" evidence="13">
    <location>
        <begin position="789"/>
        <end position="808"/>
    </location>
</feature>
<dbReference type="InterPro" id="IPR015015">
    <property type="entry name" value="F-actin-binding"/>
</dbReference>
<keyword evidence="3" id="KW-0808">Transferase</keyword>
<feature type="compositionally biased region" description="Basic and acidic residues" evidence="13">
    <location>
        <begin position="949"/>
        <end position="968"/>
    </location>
</feature>
<feature type="region of interest" description="Disordered" evidence="13">
    <location>
        <begin position="883"/>
        <end position="1051"/>
    </location>
</feature>
<dbReference type="SUPFAM" id="SSF50044">
    <property type="entry name" value="SH3-domain"/>
    <property type="match status" value="1"/>
</dbReference>
<dbReference type="GO" id="GO:0007154">
    <property type="term" value="P:cell communication"/>
    <property type="evidence" value="ECO:0007669"/>
    <property type="project" value="UniProtKB-ARBA"/>
</dbReference>
<feature type="compositionally biased region" description="Basic and acidic residues" evidence="13">
    <location>
        <begin position="1191"/>
        <end position="1203"/>
    </location>
</feature>
<dbReference type="Gene3D" id="1.20.120.330">
    <property type="entry name" value="Nucleotidyltransferases domain 2"/>
    <property type="match status" value="1"/>
</dbReference>
<dbReference type="InterPro" id="IPR036860">
    <property type="entry name" value="SH2_dom_sf"/>
</dbReference>
<evidence type="ECO:0000256" key="3">
    <source>
        <dbReference type="ARBA" id="ARBA00022679"/>
    </source>
</evidence>
<feature type="compositionally biased region" description="Pro residues" evidence="13">
    <location>
        <begin position="903"/>
        <end position="915"/>
    </location>
</feature>
<evidence type="ECO:0000259" key="14">
    <source>
        <dbReference type="PROSITE" id="PS50001"/>
    </source>
</evidence>
<evidence type="ECO:0000256" key="5">
    <source>
        <dbReference type="ARBA" id="ARBA00022777"/>
    </source>
</evidence>
<feature type="compositionally biased region" description="Low complexity" evidence="13">
    <location>
        <begin position="1271"/>
        <end position="1282"/>
    </location>
</feature>
<dbReference type="InterPro" id="IPR035837">
    <property type="entry name" value="ABL_SH2"/>
</dbReference>
<dbReference type="InterPro" id="IPR011009">
    <property type="entry name" value="Kinase-like_dom_sf"/>
</dbReference>
<evidence type="ECO:0000256" key="1">
    <source>
        <dbReference type="ARBA" id="ARBA00011903"/>
    </source>
</evidence>
<dbReference type="InterPro" id="IPR008266">
    <property type="entry name" value="Tyr_kinase_AS"/>
</dbReference>
<feature type="region of interest" description="Disordered" evidence="13">
    <location>
        <begin position="702"/>
        <end position="747"/>
    </location>
</feature>
<dbReference type="FunFam" id="3.30.505.10:FF:000004">
    <property type="entry name" value="Tyrosine-protein kinase"/>
    <property type="match status" value="1"/>
</dbReference>
<evidence type="ECO:0000256" key="8">
    <source>
        <dbReference type="ARBA" id="ARBA00023137"/>
    </source>
</evidence>
<dbReference type="CDD" id="cd11850">
    <property type="entry name" value="SH3_Abl"/>
    <property type="match status" value="1"/>
</dbReference>
<dbReference type="Proteomes" id="UP000504631">
    <property type="component" value="Unplaced"/>
</dbReference>
<feature type="domain" description="SH3" evidence="15">
    <location>
        <begin position="107"/>
        <end position="168"/>
    </location>
</feature>
<dbReference type="GO" id="GO:0023052">
    <property type="term" value="P:signaling"/>
    <property type="evidence" value="ECO:0007669"/>
    <property type="project" value="UniProtKB-ARBA"/>
</dbReference>
<keyword evidence="8" id="KW-0829">Tyrosine-protein kinase</keyword>
<evidence type="ECO:0000313" key="17">
    <source>
        <dbReference type="Proteomes" id="UP000504631"/>
    </source>
</evidence>
<dbReference type="InterPro" id="IPR017441">
    <property type="entry name" value="Protein_kinase_ATP_BS"/>
</dbReference>
<feature type="region of interest" description="Disordered" evidence="13">
    <location>
        <begin position="603"/>
        <end position="667"/>
    </location>
</feature>
<evidence type="ECO:0000256" key="7">
    <source>
        <dbReference type="ARBA" id="ARBA00022999"/>
    </source>
</evidence>
<dbReference type="PANTHER" id="PTHR24418">
    <property type="entry name" value="TYROSINE-PROTEIN KINASE"/>
    <property type="match status" value="1"/>
</dbReference>
<dbReference type="Gene3D" id="2.30.30.40">
    <property type="entry name" value="SH3 Domains"/>
    <property type="match status" value="1"/>
</dbReference>
<dbReference type="Gene3D" id="3.30.505.10">
    <property type="entry name" value="SH2 domain"/>
    <property type="match status" value="1"/>
</dbReference>
<sequence>MGAQQTKERIVPVGSAARQTRKQPRNLKESRLVGSNIFTEHSEALLQSRPLPHIPALPDGDPPNGSSIQSISQQVNIQQHTVVSSAGLLEAANRWTSKENLLAQEEDDPQLFVALYDFQAGGENQLSLKKGEQVRILSYNKSGEWCEAHSSTGQVGWVPSNYVTPVNSLEKHSWYHGRISRNAAEYLLSSGINGSFLVRESESSPGQRSISLRYEGRVYHYRINEDSEGKMFVTTESKFNTLAELVHHHSMLADGLITQLLYPAPKHNKPTVFPLSPEPDEWEINRTDIVMRHKLGGGQYGDVYEAVWKRYNMTVAVKTLKEDTMALKDFLEEAAIMKEMKHRNLVQLLGVCTREPPFYIITEFMSKGNLLDYLRNESKHQINAVVLMHMATQIASGMSYLESRNFIHRDLAARNCLVGENHLVKVADFGLARLMRDDTYTAHAGAKFPIKWTAPEGLAYNKFSTKSDVWAFGILLWEIATYGMSPYPGVDLTDVYHMLEKGYRMECPPGCPPKVYELMRQCWQWSAADRPTFKEIHHSLENMFQESSITEEVEKQLQGGGEIPLLSYKKSQTGSTGNIHGLVLVSEPLSSSDTTSSVTKLSTFTGGMSSKNNSSIVQMRRSTNKKGKQAPAPPKRTSLLSSCSSFRDSAYQEQDSQNTETNTMTLDDATDLNGIDKILEGIARDLATMAQGTIATGGCEIEEDGEGSQGTAEPNFITQPSTSPEPIPGLTCSQKQIKPRPYPSKEPLPQKLVQVGALEVQNVKRAINRYGTLPKGARIGAYLESLRQSGMPSNQESTTVASSMTPGTVEQHEASIDNSQHRSLSPRQSNLRSQPQMTRSNSSSGVVNTYQPPNSPRTRVVAVRKNNQSDAVGLRTFRVSSNSNFRTASPSRSVQPSLADLEFPPPPADLPPPPDEIFSGQEQAELPPPISCSEISQIRNSPLSIRKAKSTDWRSKEDENEHQEDRNDVSNAEPSVKEACSRFGVNLRRRETQDNSCRTTDNKRTGFKSRIETIEPAAPPEEAPPPPPPPPPPVSTNSPPDSFERKPGMKEMLELKLINEIKQSAETKHGTTTKKPGVISSTPSALLDPASQLLSELCASFNMDSGQRHAQNEYAVSTLKTNEAIQEQQQLQIHNTHKDSCISSPVTESILSSGSVGFKLKRVDKRNNPQKEETSDGQIIDFKARLRKVENAEREKSLEEKSTITEQSSESEEQQDDKRRSTGSISSLKKLWENKESCDSQPHSPKLSVRGSSGKQETLDQTEDSPEDHSGASTRSQSSGSKSDTRLWPPPEPEKPVVPAKPLKPLCSSTKHFGSSIYATPNCTKSQHAEDDLSKQNTDSKTAKQIVLELSTLIENSVLNLKSNSTIVMTSWLQLSDKVGLLHGMCANLADSGIAPHARFQFRELLGKLELQARQLRAAGTRNVAENTRLLTDLQNTIKDVVNTVQR</sequence>
<feature type="region of interest" description="Disordered" evidence="13">
    <location>
        <begin position="51"/>
        <end position="70"/>
    </location>
</feature>
<dbReference type="SUPFAM" id="SSF56112">
    <property type="entry name" value="Protein kinase-like (PK-like)"/>
    <property type="match status" value="1"/>
</dbReference>
<feature type="binding site" evidence="12">
    <location>
        <position position="328"/>
    </location>
    <ligand>
        <name>ATP</name>
        <dbReference type="ChEBI" id="CHEBI:30616"/>
    </ligand>
</feature>
<dbReference type="InterPro" id="IPR020635">
    <property type="entry name" value="Tyr_kinase_cat_dom"/>
</dbReference>
<dbReference type="CDD" id="cd09935">
    <property type="entry name" value="SH2_ABL"/>
    <property type="match status" value="1"/>
</dbReference>
<evidence type="ECO:0000256" key="10">
    <source>
        <dbReference type="PROSITE-ProRule" id="PRU00191"/>
    </source>
</evidence>
<dbReference type="FunFam" id="2.30.30.40:FF:000010">
    <property type="entry name" value="Tyrosine-protein kinase"/>
    <property type="match status" value="1"/>
</dbReference>
<evidence type="ECO:0000259" key="15">
    <source>
        <dbReference type="PROSITE" id="PS50002"/>
    </source>
</evidence>
<feature type="compositionally biased region" description="Polar residues" evidence="13">
    <location>
        <begin position="816"/>
        <end position="852"/>
    </location>
</feature>
<evidence type="ECO:0000256" key="9">
    <source>
        <dbReference type="ARBA" id="ARBA00051245"/>
    </source>
</evidence>
<dbReference type="GO" id="GO:0051129">
    <property type="term" value="P:negative regulation of cellular component organization"/>
    <property type="evidence" value="ECO:0007669"/>
    <property type="project" value="UniProtKB-ARBA"/>
</dbReference>
<dbReference type="PRINTS" id="PR00109">
    <property type="entry name" value="TYRKINASE"/>
</dbReference>
<feature type="compositionally biased region" description="Polar residues" evidence="13">
    <location>
        <begin position="651"/>
        <end position="665"/>
    </location>
</feature>
<dbReference type="SMART" id="SM00326">
    <property type="entry name" value="SH3"/>
    <property type="match status" value="1"/>
</dbReference>
<proteinExistence type="predicted"/>
<dbReference type="GO" id="GO:0048468">
    <property type="term" value="P:cell development"/>
    <property type="evidence" value="ECO:0007669"/>
    <property type="project" value="UniProtKB-ARBA"/>
</dbReference>
<dbReference type="PROSITE" id="PS50001">
    <property type="entry name" value="SH2"/>
    <property type="match status" value="1"/>
</dbReference>
<keyword evidence="17" id="KW-1185">Reference proteome</keyword>
<feature type="compositionally biased region" description="Polar residues" evidence="13">
    <location>
        <begin position="883"/>
        <end position="896"/>
    </location>
</feature>
<evidence type="ECO:0000256" key="6">
    <source>
        <dbReference type="ARBA" id="ARBA00022840"/>
    </source>
</evidence>
<dbReference type="GO" id="GO:0005524">
    <property type="term" value="F:ATP binding"/>
    <property type="evidence" value="ECO:0007669"/>
    <property type="project" value="UniProtKB-UniRule"/>
</dbReference>
<name>A0A6J3L5V5_9HYME</name>
<dbReference type="SMART" id="SM00808">
    <property type="entry name" value="FABD"/>
    <property type="match status" value="1"/>
</dbReference>
<evidence type="ECO:0000256" key="2">
    <source>
        <dbReference type="ARBA" id="ARBA00022443"/>
    </source>
</evidence>
<dbReference type="PROSITE" id="PS50002">
    <property type="entry name" value="SH3"/>
    <property type="match status" value="1"/>
</dbReference>
<dbReference type="Pfam" id="PF07714">
    <property type="entry name" value="PK_Tyr_Ser-Thr"/>
    <property type="match status" value="1"/>
</dbReference>
<dbReference type="Gene3D" id="3.30.200.20">
    <property type="entry name" value="Phosphorylase Kinase, domain 1"/>
    <property type="match status" value="1"/>
</dbReference>
<dbReference type="RefSeq" id="XP_033360660.1">
    <property type="nucleotide sequence ID" value="XM_033504769.1"/>
</dbReference>
<dbReference type="InterPro" id="IPR000719">
    <property type="entry name" value="Prot_kinase_dom"/>
</dbReference>
<feature type="region of interest" description="Disordered" evidence="13">
    <location>
        <begin position="1191"/>
        <end position="1303"/>
    </location>
</feature>
<feature type="compositionally biased region" description="Pro residues" evidence="13">
    <location>
        <begin position="1017"/>
        <end position="1034"/>
    </location>
</feature>
<feature type="compositionally biased region" description="Basic and acidic residues" evidence="13">
    <location>
        <begin position="1000"/>
        <end position="1013"/>
    </location>
</feature>
<dbReference type="InterPro" id="IPR001245">
    <property type="entry name" value="Ser-Thr/Tyr_kinase_cat_dom"/>
</dbReference>
<gene>
    <name evidence="18" type="primary">LOC117239287</name>
</gene>
<keyword evidence="2 11" id="KW-0728">SH3 domain</keyword>
<feature type="compositionally biased region" description="Polar residues" evidence="13">
    <location>
        <begin position="709"/>
        <end position="724"/>
    </location>
</feature>
<dbReference type="InterPro" id="IPR050198">
    <property type="entry name" value="Non-receptor_tyrosine_kinases"/>
</dbReference>
<keyword evidence="6 12" id="KW-0067">ATP-binding</keyword>
<evidence type="ECO:0000256" key="12">
    <source>
        <dbReference type="PROSITE-ProRule" id="PRU10141"/>
    </source>
</evidence>
<dbReference type="PROSITE" id="PS00107">
    <property type="entry name" value="PROTEIN_KINASE_ATP"/>
    <property type="match status" value="1"/>
</dbReference>
<evidence type="ECO:0000256" key="13">
    <source>
        <dbReference type="SAM" id="MobiDB-lite"/>
    </source>
</evidence>
<dbReference type="InterPro" id="IPR036028">
    <property type="entry name" value="SH3-like_dom_sf"/>
</dbReference>
<feature type="compositionally biased region" description="Polar residues" evidence="13">
    <location>
        <begin position="933"/>
        <end position="943"/>
    </location>
</feature>
<dbReference type="SMART" id="SM00219">
    <property type="entry name" value="TyrKc"/>
    <property type="match status" value="1"/>
</dbReference>
<dbReference type="Pfam" id="PF00018">
    <property type="entry name" value="SH3_1"/>
    <property type="match status" value="1"/>
</dbReference>
<feature type="region of interest" description="Disordered" evidence="13">
    <location>
        <begin position="789"/>
        <end position="867"/>
    </location>
</feature>
<evidence type="ECO:0000313" key="18">
    <source>
        <dbReference type="RefSeq" id="XP_033360660.1"/>
    </source>
</evidence>
<feature type="region of interest" description="Disordered" evidence="13">
    <location>
        <begin position="1"/>
        <end position="29"/>
    </location>
</feature>
<feature type="compositionally biased region" description="Basic and acidic residues" evidence="13">
    <location>
        <begin position="1"/>
        <end position="10"/>
    </location>
</feature>
<dbReference type="PROSITE" id="PS00109">
    <property type="entry name" value="PROTEIN_KINASE_TYR"/>
    <property type="match status" value="1"/>
</dbReference>
<dbReference type="KEGG" id="bvk:117239287"/>